<keyword evidence="6" id="KW-1185">Reference proteome</keyword>
<name>L8GM49_ACACF</name>
<evidence type="ECO:0000259" key="4">
    <source>
        <dbReference type="SMART" id="SM00848"/>
    </source>
</evidence>
<dbReference type="Gene3D" id="3.90.70.10">
    <property type="entry name" value="Cysteine proteinases"/>
    <property type="match status" value="1"/>
</dbReference>
<dbReference type="Pfam" id="PF08246">
    <property type="entry name" value="Inhibitor_I29"/>
    <property type="match status" value="1"/>
</dbReference>
<dbReference type="InterPro" id="IPR039417">
    <property type="entry name" value="Peptidase_C1A_papain-like"/>
</dbReference>
<dbReference type="PROSITE" id="PS00640">
    <property type="entry name" value="THIOL_PROTEASE_ASN"/>
    <property type="match status" value="1"/>
</dbReference>
<organism evidence="5 6">
    <name type="scientific">Acanthamoeba castellanii (strain ATCC 30010 / Neff)</name>
    <dbReference type="NCBI Taxonomy" id="1257118"/>
    <lineage>
        <taxon>Eukaryota</taxon>
        <taxon>Amoebozoa</taxon>
        <taxon>Discosea</taxon>
        <taxon>Longamoebia</taxon>
        <taxon>Centramoebida</taxon>
        <taxon>Acanthamoebidae</taxon>
        <taxon>Acanthamoeba</taxon>
    </lineage>
</organism>
<dbReference type="RefSeq" id="XP_004336133.1">
    <property type="nucleotide sequence ID" value="XM_004336085.1"/>
</dbReference>
<evidence type="ECO:0000256" key="1">
    <source>
        <dbReference type="ARBA" id="ARBA00008455"/>
    </source>
</evidence>
<evidence type="ECO:0000259" key="3">
    <source>
        <dbReference type="SMART" id="SM00645"/>
    </source>
</evidence>
<keyword evidence="5" id="KW-0378">Hydrolase</keyword>
<reference evidence="5 6" key="1">
    <citation type="journal article" date="2013" name="Genome Biol.">
        <title>Genome of Acanthamoeba castellanii highlights extensive lateral gene transfer and early evolution of tyrosine kinase signaling.</title>
        <authorList>
            <person name="Clarke M."/>
            <person name="Lohan A.J."/>
            <person name="Liu B."/>
            <person name="Lagkouvardos I."/>
            <person name="Roy S."/>
            <person name="Zafar N."/>
            <person name="Bertelli C."/>
            <person name="Schilde C."/>
            <person name="Kianianmomeni A."/>
            <person name="Burglin T.R."/>
            <person name="Frech C."/>
            <person name="Turcotte B."/>
            <person name="Kopec K.O."/>
            <person name="Synnott J.M."/>
            <person name="Choo C."/>
            <person name="Paponov I."/>
            <person name="Finkler A."/>
            <person name="Soon Heng Tan C."/>
            <person name="Hutchins A.P."/>
            <person name="Weinmeier T."/>
            <person name="Rattei T."/>
            <person name="Chu J.S."/>
            <person name="Gimenez G."/>
            <person name="Irimia M."/>
            <person name="Rigden D.J."/>
            <person name="Fitzpatrick D.A."/>
            <person name="Lorenzo-Morales J."/>
            <person name="Bateman A."/>
            <person name="Chiu C.H."/>
            <person name="Tang P."/>
            <person name="Hegemann P."/>
            <person name="Fromm H."/>
            <person name="Raoult D."/>
            <person name="Greub G."/>
            <person name="Miranda-Saavedra D."/>
            <person name="Chen N."/>
            <person name="Nash P."/>
            <person name="Ginger M.L."/>
            <person name="Horn M."/>
            <person name="Schaap P."/>
            <person name="Caler L."/>
            <person name="Loftus B."/>
        </authorList>
    </citation>
    <scope>NUCLEOTIDE SEQUENCE [LARGE SCALE GENOMIC DNA]</scope>
    <source>
        <strain evidence="5 6">Neff</strain>
    </source>
</reference>
<dbReference type="KEGG" id="acan:ACA1_322170"/>
<dbReference type="SMART" id="SM00645">
    <property type="entry name" value="Pept_C1"/>
    <property type="match status" value="1"/>
</dbReference>
<dbReference type="VEuPathDB" id="AmoebaDB:ACA1_322170"/>
<dbReference type="PRINTS" id="PR00705">
    <property type="entry name" value="PAPAIN"/>
</dbReference>
<feature type="domain" description="Peptidase C1A papain C-terminal" evidence="3">
    <location>
        <begin position="120"/>
        <end position="319"/>
    </location>
</feature>
<sequence>MKSSLNFAVLVVLSLAAASTAALHVEVDAKEQFYAFVGRFNKKYANDNEYQQRLAAFTHNLAQIEAFNAKYGEKTQFGITQFSDMTPTEFKERVLMKKPGFPVGQGTQASPSPFPTPVVIPKTFDWRNKTGILTPVYDQGDCGSGWAFSVAENLESLWAIAGHGCDGGISNEGFEVWITIRLGLLVRPSFTVTHHNRYYQSIMNAGGLESAASYPYTAKTDRCSFNSSDIAAKIWGYMLVTRFGSEPIMTGFLSYLSPITGCGTEFNHCLLAVGYNLEANPPYWILRNSWGDKWGMKGYMYLEFGKDACGVAQKSFSGLNF</sequence>
<dbReference type="CDD" id="cd02248">
    <property type="entry name" value="Peptidase_C1A"/>
    <property type="match status" value="1"/>
</dbReference>
<keyword evidence="2" id="KW-0732">Signal</keyword>
<feature type="signal peptide" evidence="2">
    <location>
        <begin position="1"/>
        <end position="22"/>
    </location>
</feature>
<evidence type="ECO:0000256" key="2">
    <source>
        <dbReference type="SAM" id="SignalP"/>
    </source>
</evidence>
<dbReference type="Proteomes" id="UP000011083">
    <property type="component" value="Unassembled WGS sequence"/>
</dbReference>
<dbReference type="Gene3D" id="1.10.287.2250">
    <property type="match status" value="1"/>
</dbReference>
<dbReference type="InterPro" id="IPR013201">
    <property type="entry name" value="Prot_inhib_I29"/>
</dbReference>
<dbReference type="InterPro" id="IPR013128">
    <property type="entry name" value="Peptidase_C1A"/>
</dbReference>
<dbReference type="GO" id="GO:0006508">
    <property type="term" value="P:proteolysis"/>
    <property type="evidence" value="ECO:0007669"/>
    <property type="project" value="UniProtKB-KW"/>
</dbReference>
<gene>
    <name evidence="5" type="ORF">ACA1_322170</name>
</gene>
<evidence type="ECO:0000313" key="6">
    <source>
        <dbReference type="Proteomes" id="UP000011083"/>
    </source>
</evidence>
<dbReference type="OrthoDB" id="387093at2759"/>
<dbReference type="GeneID" id="14914683"/>
<dbReference type="SMART" id="SM00848">
    <property type="entry name" value="Inhibitor_I29"/>
    <property type="match status" value="1"/>
</dbReference>
<feature type="chain" id="PRO_5018690207" evidence="2">
    <location>
        <begin position="23"/>
        <end position="321"/>
    </location>
</feature>
<dbReference type="PANTHER" id="PTHR12411">
    <property type="entry name" value="CYSTEINE PROTEASE FAMILY C1-RELATED"/>
    <property type="match status" value="1"/>
</dbReference>
<accession>L8GM49</accession>
<dbReference type="SUPFAM" id="SSF54001">
    <property type="entry name" value="Cysteine proteinases"/>
    <property type="match status" value="1"/>
</dbReference>
<comment type="similarity">
    <text evidence="1">Belongs to the peptidase C1 family.</text>
</comment>
<evidence type="ECO:0000313" key="5">
    <source>
        <dbReference type="EMBL" id="ELR14120.1"/>
    </source>
</evidence>
<dbReference type="InterPro" id="IPR025661">
    <property type="entry name" value="Pept_asp_AS"/>
</dbReference>
<dbReference type="AlphaFoldDB" id="L8GM49"/>
<dbReference type="EMBL" id="KB008072">
    <property type="protein sequence ID" value="ELR14120.1"/>
    <property type="molecule type" value="Genomic_DNA"/>
</dbReference>
<dbReference type="STRING" id="1257118.L8GM49"/>
<dbReference type="Gene3D" id="2.40.50.170">
    <property type="entry name" value="Cysteine proteinases. Chain C"/>
    <property type="match status" value="1"/>
</dbReference>
<dbReference type="InterPro" id="IPR038765">
    <property type="entry name" value="Papain-like_cys_pep_sf"/>
</dbReference>
<keyword evidence="5" id="KW-0645">Protease</keyword>
<protein>
    <submittedName>
        <fullName evidence="5">Papain family cysteine protease subfamily protein</fullName>
    </submittedName>
</protein>
<dbReference type="Pfam" id="PF00112">
    <property type="entry name" value="Peptidase_C1"/>
    <property type="match status" value="2"/>
</dbReference>
<dbReference type="GO" id="GO:0008234">
    <property type="term" value="F:cysteine-type peptidase activity"/>
    <property type="evidence" value="ECO:0007669"/>
    <property type="project" value="InterPro"/>
</dbReference>
<dbReference type="MEROPS" id="C01.027"/>
<dbReference type="InterPro" id="IPR000668">
    <property type="entry name" value="Peptidase_C1A_C"/>
</dbReference>
<feature type="domain" description="Cathepsin propeptide inhibitor" evidence="4">
    <location>
        <begin position="33"/>
        <end position="90"/>
    </location>
</feature>
<proteinExistence type="inferred from homology"/>